<accession>A0A4U5TQ15</accession>
<reference evidence="1 2" key="1">
    <citation type="submission" date="2019-04" db="EMBL/GenBank/DDBJ databases">
        <title>Psychroflexus halotolerans sp. nov., isolated from a marine solar saltern.</title>
        <authorList>
            <person name="Feng X."/>
        </authorList>
    </citation>
    <scope>NUCLEOTIDE SEQUENCE [LARGE SCALE GENOMIC DNA]</scope>
    <source>
        <strain evidence="1 2">WDS2C27</strain>
    </source>
</reference>
<keyword evidence="2" id="KW-1185">Reference proteome</keyword>
<dbReference type="AlphaFoldDB" id="A0A4U5TQ15"/>
<keyword evidence="1" id="KW-0413">Isomerase</keyword>
<protein>
    <submittedName>
        <fullName evidence="1">Peptidyl-prolyl cis-trans isomerase</fullName>
    </submittedName>
</protein>
<proteinExistence type="predicted"/>
<dbReference type="RefSeq" id="WP_138932220.1">
    <property type="nucleotide sequence ID" value="NZ_SWMU01000003.1"/>
</dbReference>
<comment type="caution">
    <text evidence="1">The sequence shown here is derived from an EMBL/GenBank/DDBJ whole genome shotgun (WGS) entry which is preliminary data.</text>
</comment>
<evidence type="ECO:0000313" key="2">
    <source>
        <dbReference type="Proteomes" id="UP000306552"/>
    </source>
</evidence>
<organism evidence="1 2">
    <name type="scientific">Mesohalobacter halotolerans</name>
    <dbReference type="NCBI Taxonomy" id="1883405"/>
    <lineage>
        <taxon>Bacteria</taxon>
        <taxon>Pseudomonadati</taxon>
        <taxon>Bacteroidota</taxon>
        <taxon>Flavobacteriia</taxon>
        <taxon>Flavobacteriales</taxon>
        <taxon>Flavobacteriaceae</taxon>
        <taxon>Mesohalobacter</taxon>
    </lineage>
</organism>
<evidence type="ECO:0000313" key="1">
    <source>
        <dbReference type="EMBL" id="TKS56103.1"/>
    </source>
</evidence>
<dbReference type="EMBL" id="SWMU01000003">
    <property type="protein sequence ID" value="TKS56103.1"/>
    <property type="molecule type" value="Genomic_DNA"/>
</dbReference>
<dbReference type="Proteomes" id="UP000306552">
    <property type="component" value="Unassembled WGS sequence"/>
</dbReference>
<sequence length="284" mass="33633">MKAKLIFILCCLVFLPGCDLFQKQKPEDAIAKVNAHILYKKDLANVIPKNLSEEDSLIFTRSFINEWAMDKIILDKAKFNLPIKKQERYQDMVEKYKSELFKKAYMDAMIQKQIDSLVDSTAIKNYYETNKDMFKINEYLLKIRYLYIKNDLKNFSKIKESFNRFNLNDQDFLISEQLKFDKVKLNDSVWVKSLNVFKDLSNLDSEQHQKILSPNRYLEFKDSIGSYFIYVKDVLKPNSMAPESYIKPTIEQILISKKKQSLKKSLEKQILQDAIKNNTYEIFE</sequence>
<gene>
    <name evidence="1" type="ORF">FCN74_08780</name>
</gene>
<name>A0A4U5TQ15_9FLAO</name>
<dbReference type="OrthoDB" id="9785180at2"/>
<dbReference type="GO" id="GO:0016853">
    <property type="term" value="F:isomerase activity"/>
    <property type="evidence" value="ECO:0007669"/>
    <property type="project" value="UniProtKB-KW"/>
</dbReference>